<dbReference type="OrthoDB" id="3972877at2759"/>
<evidence type="ECO:0000256" key="2">
    <source>
        <dbReference type="SAM" id="MobiDB-lite"/>
    </source>
</evidence>
<gene>
    <name evidence="3" type="ORF">HGUI_03863</name>
</gene>
<dbReference type="EMBL" id="FQNF01000128">
    <property type="protein sequence ID" value="SGZ41662.1"/>
    <property type="molecule type" value="Genomic_DNA"/>
</dbReference>
<proteinExistence type="predicted"/>
<dbReference type="AlphaFoldDB" id="A0A1L0FQ07"/>
<protein>
    <submittedName>
        <fullName evidence="3">Uncharacterized protein</fullName>
    </submittedName>
</protein>
<sequence>MAKITFTEELLNKPIIPKINKNLEQSESDDDAEPSAMKFDESKEAFDKVSKEQEGFLKKQEKINKKNKNLIQMRNLIQKQESEQRKAELNESKNEKSIEQINMEKLKAFDEQLKQMEIKAARNRSKTGFEDDENLEELDLGFLESIENEPKPKNTKKIFKDEDFNPKTHQKYDAKRDDYVEIEKQKNTSKVSKLKLLRQAKNKTERVKQNGILIEKLSVMGTKTNNGITINKANGVRPSVKNTKLAKLRSKLLK</sequence>
<reference evidence="4" key="1">
    <citation type="submission" date="2016-11" db="EMBL/GenBank/DDBJ databases">
        <authorList>
            <person name="Guldener U."/>
        </authorList>
    </citation>
    <scope>NUCLEOTIDE SEQUENCE [LARGE SCALE GENOMIC DNA]</scope>
</reference>
<accession>A0A1L0FQ07</accession>
<evidence type="ECO:0000256" key="1">
    <source>
        <dbReference type="SAM" id="Coils"/>
    </source>
</evidence>
<evidence type="ECO:0000313" key="4">
    <source>
        <dbReference type="Proteomes" id="UP000183365"/>
    </source>
</evidence>
<keyword evidence="4" id="KW-1185">Reference proteome</keyword>
<name>A0A1L0FQ07_9ASCO</name>
<keyword evidence="1" id="KW-0175">Coiled coil</keyword>
<dbReference type="VEuPathDB" id="FungiDB:HGUI_03863"/>
<evidence type="ECO:0000313" key="3">
    <source>
        <dbReference type="EMBL" id="SGZ41662.1"/>
    </source>
</evidence>
<feature type="coiled-coil region" evidence="1">
    <location>
        <begin position="63"/>
        <end position="126"/>
    </location>
</feature>
<organism evidence="3 4">
    <name type="scientific">Hanseniaspora guilliermondii</name>
    <dbReference type="NCBI Taxonomy" id="56406"/>
    <lineage>
        <taxon>Eukaryota</taxon>
        <taxon>Fungi</taxon>
        <taxon>Dikarya</taxon>
        <taxon>Ascomycota</taxon>
        <taxon>Saccharomycotina</taxon>
        <taxon>Saccharomycetes</taxon>
        <taxon>Saccharomycodales</taxon>
        <taxon>Saccharomycodaceae</taxon>
        <taxon>Hanseniaspora</taxon>
    </lineage>
</organism>
<dbReference type="Proteomes" id="UP000183365">
    <property type="component" value="Unassembled WGS sequence"/>
</dbReference>
<feature type="region of interest" description="Disordered" evidence="2">
    <location>
        <begin position="21"/>
        <end position="46"/>
    </location>
</feature>